<dbReference type="PROSITE" id="PS00202">
    <property type="entry name" value="RUBREDOXIN"/>
    <property type="match status" value="1"/>
</dbReference>
<dbReference type="GO" id="GO:0005525">
    <property type="term" value="F:GTP binding"/>
    <property type="evidence" value="ECO:0007669"/>
    <property type="project" value="InterPro"/>
</dbReference>
<protein>
    <recommendedName>
        <fullName evidence="2">G domain-containing protein</fullName>
    </recommendedName>
</protein>
<evidence type="ECO:0000313" key="4">
    <source>
        <dbReference type="Proteomes" id="UP000053237"/>
    </source>
</evidence>
<feature type="domain" description="G" evidence="2">
    <location>
        <begin position="391"/>
        <end position="433"/>
    </location>
</feature>
<dbReference type="PANTHER" id="PTHR46434:SF1">
    <property type="entry name" value="GENETIC INTERACTOR OF PROHIBITINS 3, MITOCHONDRIAL"/>
    <property type="match status" value="1"/>
</dbReference>
<dbReference type="EMBL" id="CAIX01000054">
    <property type="protein sequence ID" value="CCI43717.1"/>
    <property type="molecule type" value="Genomic_DNA"/>
</dbReference>
<proteinExistence type="predicted"/>
<keyword evidence="1" id="KW-0479">Metal-binding</keyword>
<dbReference type="SUPFAM" id="SSF52540">
    <property type="entry name" value="P-loop containing nucleoside triphosphate hydrolases"/>
    <property type="match status" value="1"/>
</dbReference>
<dbReference type="InterPro" id="IPR018527">
    <property type="entry name" value="Rubredoxin_Fe_BS"/>
</dbReference>
<dbReference type="InterPro" id="IPR006073">
    <property type="entry name" value="GTP-bd"/>
</dbReference>
<dbReference type="AlphaFoldDB" id="A0A024GBK0"/>
<dbReference type="Gene3D" id="3.40.50.300">
    <property type="entry name" value="P-loop containing nucleotide triphosphate hydrolases"/>
    <property type="match status" value="1"/>
</dbReference>
<dbReference type="GO" id="GO:0046872">
    <property type="term" value="F:metal ion binding"/>
    <property type="evidence" value="ECO:0007669"/>
    <property type="project" value="UniProtKB-KW"/>
</dbReference>
<dbReference type="GO" id="GO:0005739">
    <property type="term" value="C:mitochondrion"/>
    <property type="evidence" value="ECO:0007669"/>
    <property type="project" value="TreeGrafter"/>
</dbReference>
<dbReference type="Proteomes" id="UP000053237">
    <property type="component" value="Unassembled WGS sequence"/>
</dbReference>
<comment type="caution">
    <text evidence="3">The sequence shown here is derived from an EMBL/GenBank/DDBJ whole genome shotgun (WGS) entry which is preliminary data.</text>
</comment>
<dbReference type="InterPro" id="IPR050896">
    <property type="entry name" value="Mito_lipid_metab_GTPase"/>
</dbReference>
<organism evidence="3 4">
    <name type="scientific">Albugo candida</name>
    <dbReference type="NCBI Taxonomy" id="65357"/>
    <lineage>
        <taxon>Eukaryota</taxon>
        <taxon>Sar</taxon>
        <taxon>Stramenopiles</taxon>
        <taxon>Oomycota</taxon>
        <taxon>Peronosporomycetes</taxon>
        <taxon>Albuginales</taxon>
        <taxon>Albuginaceae</taxon>
        <taxon>Albugo</taxon>
    </lineage>
</organism>
<dbReference type="STRING" id="65357.A0A024GBK0"/>
<dbReference type="InParanoid" id="A0A024GBK0"/>
<dbReference type="PANTHER" id="PTHR46434">
    <property type="entry name" value="GENETIC INTERACTOR OF PROHIBITINS 3, MITOCHONDRIAL"/>
    <property type="match status" value="1"/>
</dbReference>
<evidence type="ECO:0000259" key="2">
    <source>
        <dbReference type="Pfam" id="PF01926"/>
    </source>
</evidence>
<accession>A0A024GBK0</accession>
<keyword evidence="4" id="KW-1185">Reference proteome</keyword>
<reference evidence="3 4" key="1">
    <citation type="submission" date="2012-05" db="EMBL/GenBank/DDBJ databases">
        <title>Recombination and specialization in a pathogen metapopulation.</title>
        <authorList>
            <person name="Gardiner A."/>
            <person name="Kemen E."/>
            <person name="Schultz-Larsen T."/>
            <person name="MacLean D."/>
            <person name="Van Oosterhout C."/>
            <person name="Jones J.D.G."/>
        </authorList>
    </citation>
    <scope>NUCLEOTIDE SEQUENCE [LARGE SCALE GENOMIC DNA]</scope>
    <source>
        <strain evidence="3 4">Ac Nc2</strain>
    </source>
</reference>
<dbReference type="OrthoDB" id="1696305at2759"/>
<name>A0A024GBK0_9STRA</name>
<dbReference type="Pfam" id="PF01926">
    <property type="entry name" value="MMR_HSR1"/>
    <property type="match status" value="1"/>
</dbReference>
<evidence type="ECO:0000313" key="3">
    <source>
        <dbReference type="EMBL" id="CCI43717.1"/>
    </source>
</evidence>
<sequence>MARKYAVGASRALFSSPSRPFQTPPLSIPTNRNMLIHSMELFPPLKIRKCRTIIRHFVSTSGHTAKKNIVSKEPTSKLSNNVVSPPEVSLTEIESHLALMESWSCPGCGIPLQYQTPSDLGFVPLRSLQKLNDSNENMFIQLRRVRCERCFQMERYGKLKIQRQFSYETFGKLVKDELSSNSNLLLLHLVDILDIPGSLLSAAHRVFGTDRPVMLIVNKGDLIPRKSGTRRLMRHIQQQAKTAGIQNIQAIYLVSALKGIGMHEILRDIKKFRKNRDLCVIGAANVGKSTFLNSFLSYLVTQKWKHNHRKYMKLSEVTLSDIDDEDAVSMLNIDHSHVNASSGSSNASKSTNLETKNQLEILREELAEKYHVEPGEDPLTLEIATEHEERKMTTSPLPGTTLAVQYIPVVANNKLFNIIDTPGLIVDSTRQQLVEVLATDAGNALKNVFPTKSLPVSQLVLSDRFLTMFSQATIYRLKPNQSLFLGALARFDYISPGENRDQLLFCWHGVLPGHVTKTANAEAMFIKHAGKILSPPRGLDALSFSGPLEDTQTIALSDYVTESQNQKSKRPHRSSLVELVLPGFGWCSVTAVDFDGTSAAAQTLSRAKVRIAECMGLRILPRAPLFPFEVSSTTRDMWKR</sequence>
<dbReference type="InterPro" id="IPR027417">
    <property type="entry name" value="P-loop_NTPase"/>
</dbReference>
<evidence type="ECO:0000256" key="1">
    <source>
        <dbReference type="ARBA" id="ARBA00022723"/>
    </source>
</evidence>
<gene>
    <name evidence="3" type="ORF">BN9_045010</name>
</gene>